<reference evidence="1" key="1">
    <citation type="submission" date="2023-06" db="EMBL/GenBank/DDBJ databases">
        <authorList>
            <person name="Jiang Y."/>
            <person name="Liu Q."/>
        </authorList>
    </citation>
    <scope>NUCLEOTIDE SEQUENCE</scope>
    <source>
        <strain evidence="1">CGMCC 1.12090</strain>
    </source>
</reference>
<dbReference type="RefSeq" id="WP_301810256.1">
    <property type="nucleotide sequence ID" value="NZ_JAUJZH010000009.1"/>
</dbReference>
<name>A0ABT8S3N1_9BURK</name>
<accession>A0ABT8S3N1</accession>
<proteinExistence type="predicted"/>
<comment type="caution">
    <text evidence="1">The sequence shown here is derived from an EMBL/GenBank/DDBJ whole genome shotgun (WGS) entry which is preliminary data.</text>
</comment>
<evidence type="ECO:0008006" key="3">
    <source>
        <dbReference type="Google" id="ProtNLM"/>
    </source>
</evidence>
<gene>
    <name evidence="1" type="ORF">Q2T77_14655</name>
</gene>
<evidence type="ECO:0000313" key="1">
    <source>
        <dbReference type="EMBL" id="MDO1533534.1"/>
    </source>
</evidence>
<organism evidence="1 2">
    <name type="scientific">Variovorax ginsengisoli</name>
    <dbReference type="NCBI Taxonomy" id="363844"/>
    <lineage>
        <taxon>Bacteria</taxon>
        <taxon>Pseudomonadati</taxon>
        <taxon>Pseudomonadota</taxon>
        <taxon>Betaproteobacteria</taxon>
        <taxon>Burkholderiales</taxon>
        <taxon>Comamonadaceae</taxon>
        <taxon>Variovorax</taxon>
    </lineage>
</organism>
<dbReference type="EMBL" id="JAUKVY010000009">
    <property type="protein sequence ID" value="MDO1533534.1"/>
    <property type="molecule type" value="Genomic_DNA"/>
</dbReference>
<dbReference type="Proteomes" id="UP001169027">
    <property type="component" value="Unassembled WGS sequence"/>
</dbReference>
<dbReference type="PROSITE" id="PS51257">
    <property type="entry name" value="PROKAR_LIPOPROTEIN"/>
    <property type="match status" value="1"/>
</dbReference>
<evidence type="ECO:0000313" key="2">
    <source>
        <dbReference type="Proteomes" id="UP001169027"/>
    </source>
</evidence>
<protein>
    <recommendedName>
        <fullName evidence="3">DUF4136 domain-containing protein</fullName>
    </recommendedName>
</protein>
<sequence length="205" mass="20984">MKQRQPSPWIAVWAALLFAGCASPPQRWGEWIDPALGPGSGFLRDGKVLVACDSFDLASRAQCQDNLRRALEARGVRAVGAPLETTALNPRDWEGQLAASANAAGAKAVFVLSLTPATTSMGSGISVGVGGFSFGRGGGGGIGLSAPIGGWGATGFSATGRVTDVRNGRMVWTSTFAASPSSDFGAQFQELTRTVLDAAQGAGLL</sequence>
<keyword evidence="2" id="KW-1185">Reference proteome</keyword>